<accession>A0A8X6XI97</accession>
<dbReference type="Proteomes" id="UP000886998">
    <property type="component" value="Unassembled WGS sequence"/>
</dbReference>
<evidence type="ECO:0000313" key="2">
    <source>
        <dbReference type="Proteomes" id="UP000886998"/>
    </source>
</evidence>
<comment type="caution">
    <text evidence="1">The sequence shown here is derived from an EMBL/GenBank/DDBJ whole genome shotgun (WGS) entry which is preliminary data.</text>
</comment>
<proteinExistence type="predicted"/>
<organism evidence="1 2">
    <name type="scientific">Trichonephila inaurata madagascariensis</name>
    <dbReference type="NCBI Taxonomy" id="2747483"/>
    <lineage>
        <taxon>Eukaryota</taxon>
        <taxon>Metazoa</taxon>
        <taxon>Ecdysozoa</taxon>
        <taxon>Arthropoda</taxon>
        <taxon>Chelicerata</taxon>
        <taxon>Arachnida</taxon>
        <taxon>Araneae</taxon>
        <taxon>Araneomorphae</taxon>
        <taxon>Entelegynae</taxon>
        <taxon>Araneoidea</taxon>
        <taxon>Nephilidae</taxon>
        <taxon>Trichonephila</taxon>
        <taxon>Trichonephila inaurata</taxon>
    </lineage>
</organism>
<evidence type="ECO:0000313" key="1">
    <source>
        <dbReference type="EMBL" id="GFY53679.1"/>
    </source>
</evidence>
<dbReference type="AlphaFoldDB" id="A0A8X6XI97"/>
<protein>
    <submittedName>
        <fullName evidence="1">Uncharacterized protein</fullName>
    </submittedName>
</protein>
<gene>
    <name evidence="1" type="ORF">TNIN_432101</name>
</gene>
<name>A0A8X6XI97_9ARAC</name>
<reference evidence="1" key="1">
    <citation type="submission" date="2020-08" db="EMBL/GenBank/DDBJ databases">
        <title>Multicomponent nature underlies the extraordinary mechanical properties of spider dragline silk.</title>
        <authorList>
            <person name="Kono N."/>
            <person name="Nakamura H."/>
            <person name="Mori M."/>
            <person name="Yoshida Y."/>
            <person name="Ohtoshi R."/>
            <person name="Malay A.D."/>
            <person name="Moran D.A.P."/>
            <person name="Tomita M."/>
            <person name="Numata K."/>
            <person name="Arakawa K."/>
        </authorList>
    </citation>
    <scope>NUCLEOTIDE SEQUENCE</scope>
</reference>
<dbReference type="EMBL" id="BMAV01009444">
    <property type="protein sequence ID" value="GFY53679.1"/>
    <property type="molecule type" value="Genomic_DNA"/>
</dbReference>
<sequence length="38" mass="4022">KSESHTSAIPDCSLGLYWASPDGAGLALLLLELDHRSP</sequence>
<feature type="non-terminal residue" evidence="1">
    <location>
        <position position="1"/>
    </location>
</feature>
<keyword evidence="2" id="KW-1185">Reference proteome</keyword>